<evidence type="ECO:0000256" key="7">
    <source>
        <dbReference type="ARBA" id="ARBA00023033"/>
    </source>
</evidence>
<keyword evidence="10" id="KW-1185">Reference proteome</keyword>
<keyword evidence="5" id="KW-0560">Oxidoreductase</keyword>
<evidence type="ECO:0000256" key="5">
    <source>
        <dbReference type="ARBA" id="ARBA00023002"/>
    </source>
</evidence>
<keyword evidence="4" id="KW-0479">Metal-binding</keyword>
<comment type="similarity">
    <text evidence="2">Belongs to the cytochrome P450 family.</text>
</comment>
<sequence>MEYLGALSNQTYLYTVGALVSTAVAALYTVSAVIYNLFFHPLASYPGPLLNRATPLRYAWALATGNSAQYAHLLHEEYGPVVRLGPNHLSYVDPRAWRDVYGHRGANGQEEHAKSPTFYRALMPGAATNILDAGREDHSRLRKALSHGFSEKALRSQEGRIQHFVNLLMSKLASKAAANEPVDLVEWYNWVTFDLASDLVFAFSFGCQEKEEDHLFVKLNSDGLAPSGILVALYYIGFGRAADVLTSGLQKMAKDFFAELGRLLQNRLDEKMEKEDLFEGLIQHKDEWARLAFALLHRA</sequence>
<evidence type="ECO:0000256" key="1">
    <source>
        <dbReference type="ARBA" id="ARBA00001971"/>
    </source>
</evidence>
<gene>
    <name evidence="9" type="ORF">MMYC01_201627</name>
</gene>
<dbReference type="PANTHER" id="PTHR24305:SF230">
    <property type="entry name" value="P450, PUTATIVE (EUROFUNG)-RELATED"/>
    <property type="match status" value="1"/>
</dbReference>
<dbReference type="GO" id="GO:0020037">
    <property type="term" value="F:heme binding"/>
    <property type="evidence" value="ECO:0007669"/>
    <property type="project" value="InterPro"/>
</dbReference>
<keyword evidence="3" id="KW-0349">Heme</keyword>
<keyword evidence="8" id="KW-1133">Transmembrane helix</keyword>
<dbReference type="GO" id="GO:0004497">
    <property type="term" value="F:monooxygenase activity"/>
    <property type="evidence" value="ECO:0007669"/>
    <property type="project" value="UniProtKB-KW"/>
</dbReference>
<evidence type="ECO:0000256" key="3">
    <source>
        <dbReference type="ARBA" id="ARBA00022617"/>
    </source>
</evidence>
<evidence type="ECO:0000256" key="2">
    <source>
        <dbReference type="ARBA" id="ARBA00010617"/>
    </source>
</evidence>
<organism evidence="9 10">
    <name type="scientific">Madurella mycetomatis</name>
    <dbReference type="NCBI Taxonomy" id="100816"/>
    <lineage>
        <taxon>Eukaryota</taxon>
        <taxon>Fungi</taxon>
        <taxon>Dikarya</taxon>
        <taxon>Ascomycota</taxon>
        <taxon>Pezizomycotina</taxon>
        <taxon>Sordariomycetes</taxon>
        <taxon>Sordariomycetidae</taxon>
        <taxon>Sordariales</taxon>
        <taxon>Sordariales incertae sedis</taxon>
        <taxon>Madurella</taxon>
    </lineage>
</organism>
<keyword evidence="7" id="KW-0503">Monooxygenase</keyword>
<comment type="cofactor">
    <cofactor evidence="1">
        <name>heme</name>
        <dbReference type="ChEBI" id="CHEBI:30413"/>
    </cofactor>
</comment>
<dbReference type="Proteomes" id="UP000078237">
    <property type="component" value="Unassembled WGS sequence"/>
</dbReference>
<proteinExistence type="inferred from homology"/>
<dbReference type="SUPFAM" id="SSF48264">
    <property type="entry name" value="Cytochrome P450"/>
    <property type="match status" value="1"/>
</dbReference>
<name>A0A175WH82_9PEZI</name>
<reference evidence="9 10" key="1">
    <citation type="journal article" date="2016" name="Genome Announc.">
        <title>Genome Sequence of Madurella mycetomatis mm55, Isolated from a Human Mycetoma Case in Sudan.</title>
        <authorList>
            <person name="Smit S."/>
            <person name="Derks M.F."/>
            <person name="Bervoets S."/>
            <person name="Fahal A."/>
            <person name="van Leeuwen W."/>
            <person name="van Belkum A."/>
            <person name="van de Sande W.W."/>
        </authorList>
    </citation>
    <scope>NUCLEOTIDE SEQUENCE [LARGE SCALE GENOMIC DNA]</scope>
    <source>
        <strain evidence="10">mm55</strain>
    </source>
</reference>
<keyword evidence="8" id="KW-0812">Transmembrane</keyword>
<evidence type="ECO:0000256" key="4">
    <source>
        <dbReference type="ARBA" id="ARBA00022723"/>
    </source>
</evidence>
<dbReference type="InterPro" id="IPR050121">
    <property type="entry name" value="Cytochrome_P450_monoxygenase"/>
</dbReference>
<dbReference type="GO" id="GO:0016705">
    <property type="term" value="F:oxidoreductase activity, acting on paired donors, with incorporation or reduction of molecular oxygen"/>
    <property type="evidence" value="ECO:0007669"/>
    <property type="project" value="InterPro"/>
</dbReference>
<feature type="transmembrane region" description="Helical" evidence="8">
    <location>
        <begin position="12"/>
        <end position="38"/>
    </location>
</feature>
<dbReference type="STRING" id="100816.A0A175WH82"/>
<keyword evidence="6" id="KW-0408">Iron</keyword>
<evidence type="ECO:0000313" key="10">
    <source>
        <dbReference type="Proteomes" id="UP000078237"/>
    </source>
</evidence>
<dbReference type="AlphaFoldDB" id="A0A175WH82"/>
<evidence type="ECO:0000313" key="9">
    <source>
        <dbReference type="EMBL" id="KXX82430.1"/>
    </source>
</evidence>
<dbReference type="Pfam" id="PF00067">
    <property type="entry name" value="p450"/>
    <property type="match status" value="1"/>
</dbReference>
<evidence type="ECO:0000256" key="8">
    <source>
        <dbReference type="SAM" id="Phobius"/>
    </source>
</evidence>
<comment type="caution">
    <text evidence="9">The sequence shown here is derived from an EMBL/GenBank/DDBJ whole genome shotgun (WGS) entry which is preliminary data.</text>
</comment>
<protein>
    <submittedName>
        <fullName evidence="9">Isotrichodermin C-15 hydroxylase</fullName>
    </submittedName>
</protein>
<accession>A0A175WH82</accession>
<dbReference type="InterPro" id="IPR036396">
    <property type="entry name" value="Cyt_P450_sf"/>
</dbReference>
<evidence type="ECO:0000256" key="6">
    <source>
        <dbReference type="ARBA" id="ARBA00023004"/>
    </source>
</evidence>
<dbReference type="VEuPathDB" id="FungiDB:MMYC01_201627"/>
<dbReference type="OrthoDB" id="1470350at2759"/>
<dbReference type="Gene3D" id="1.10.630.10">
    <property type="entry name" value="Cytochrome P450"/>
    <property type="match status" value="1"/>
</dbReference>
<dbReference type="EMBL" id="LCTW02000014">
    <property type="protein sequence ID" value="KXX82430.1"/>
    <property type="molecule type" value="Genomic_DNA"/>
</dbReference>
<keyword evidence="8" id="KW-0472">Membrane</keyword>
<dbReference type="InterPro" id="IPR001128">
    <property type="entry name" value="Cyt_P450"/>
</dbReference>
<dbReference type="GO" id="GO:0005506">
    <property type="term" value="F:iron ion binding"/>
    <property type="evidence" value="ECO:0007669"/>
    <property type="project" value="InterPro"/>
</dbReference>
<dbReference type="PANTHER" id="PTHR24305">
    <property type="entry name" value="CYTOCHROME P450"/>
    <property type="match status" value="1"/>
</dbReference>